<dbReference type="FunFam" id="3.80.10.10:FF:000383">
    <property type="entry name" value="Leucine-rich repeat receptor protein kinase EMS1"/>
    <property type="match status" value="1"/>
</dbReference>
<dbReference type="Gene3D" id="1.10.510.10">
    <property type="entry name" value="Transferase(Phosphotransferase) domain 1"/>
    <property type="match status" value="1"/>
</dbReference>
<dbReference type="PROSITE" id="PS00108">
    <property type="entry name" value="PROTEIN_KINASE_ST"/>
    <property type="match status" value="1"/>
</dbReference>
<evidence type="ECO:0000256" key="16">
    <source>
        <dbReference type="ARBA" id="ARBA00023136"/>
    </source>
</evidence>
<evidence type="ECO:0000256" key="4">
    <source>
        <dbReference type="ARBA" id="ARBA00022475"/>
    </source>
</evidence>
<keyword evidence="6" id="KW-0597">Phosphoprotein</keyword>
<evidence type="ECO:0000256" key="6">
    <source>
        <dbReference type="ARBA" id="ARBA00022553"/>
    </source>
</evidence>
<dbReference type="OMA" id="WSKQTRA"/>
<reference evidence="26 27" key="1">
    <citation type="submission" date="2017-09" db="EMBL/GenBank/DDBJ databases">
        <authorList>
            <consortium name="International Durum Wheat Genome Sequencing Consortium (IDWGSC)"/>
            <person name="Milanesi L."/>
        </authorList>
    </citation>
    <scope>NUCLEOTIDE SEQUENCE [LARGE SCALE GENOMIC DNA]</scope>
    <source>
        <strain evidence="27">cv. Svevo</strain>
    </source>
</reference>
<evidence type="ECO:0000256" key="18">
    <source>
        <dbReference type="ARBA" id="ARBA00023180"/>
    </source>
</evidence>
<dbReference type="FunFam" id="3.30.200.20:FF:000432">
    <property type="entry name" value="LRR receptor-like serine/threonine-protein kinase EFR"/>
    <property type="match status" value="1"/>
</dbReference>
<comment type="function">
    <text evidence="21">Receptor kinase that detects X.oryzae pv. oryzae protein Ax21 to promote innate immunity. Following X.oryzae pv. oryzae protein Ax21 detection, undergoes cleavage, releasing the processed protein kinase Xa21 chain.</text>
</comment>
<feature type="domain" description="Protein kinase" evidence="25">
    <location>
        <begin position="238"/>
        <end position="548"/>
    </location>
</feature>
<evidence type="ECO:0000256" key="23">
    <source>
        <dbReference type="ARBA" id="ARBA00072040"/>
    </source>
</evidence>
<evidence type="ECO:0000256" key="2">
    <source>
        <dbReference type="ARBA" id="ARBA00004389"/>
    </source>
</evidence>
<evidence type="ECO:0000313" key="26">
    <source>
        <dbReference type="EMBL" id="VAH10645.1"/>
    </source>
</evidence>
<dbReference type="SMART" id="SM00220">
    <property type="entry name" value="S_TKc"/>
    <property type="match status" value="1"/>
</dbReference>
<evidence type="ECO:0000256" key="1">
    <source>
        <dbReference type="ARBA" id="ARBA00004162"/>
    </source>
</evidence>
<dbReference type="InterPro" id="IPR001611">
    <property type="entry name" value="Leu-rich_rpt"/>
</dbReference>
<evidence type="ECO:0000256" key="8">
    <source>
        <dbReference type="ARBA" id="ARBA00022679"/>
    </source>
</evidence>
<evidence type="ECO:0000256" key="7">
    <source>
        <dbReference type="ARBA" id="ARBA00022614"/>
    </source>
</evidence>
<keyword evidence="17" id="KW-0675">Receptor</keyword>
<dbReference type="InterPro" id="IPR008271">
    <property type="entry name" value="Ser/Thr_kinase_AS"/>
</dbReference>
<evidence type="ECO:0000256" key="14">
    <source>
        <dbReference type="ARBA" id="ARBA00022840"/>
    </source>
</evidence>
<evidence type="ECO:0000313" key="27">
    <source>
        <dbReference type="Proteomes" id="UP000324705"/>
    </source>
</evidence>
<evidence type="ECO:0000256" key="11">
    <source>
        <dbReference type="ARBA" id="ARBA00022737"/>
    </source>
</evidence>
<dbReference type="GO" id="GO:0004674">
    <property type="term" value="F:protein serine/threonine kinase activity"/>
    <property type="evidence" value="ECO:0007669"/>
    <property type="project" value="UniProtKB-KW"/>
</dbReference>
<dbReference type="Pfam" id="PF13855">
    <property type="entry name" value="LRR_8"/>
    <property type="match status" value="2"/>
</dbReference>
<keyword evidence="18" id="KW-0325">Glycoprotein</keyword>
<keyword evidence="4" id="KW-1003">Cell membrane</keyword>
<dbReference type="InterPro" id="IPR032675">
    <property type="entry name" value="LRR_dom_sf"/>
</dbReference>
<keyword evidence="12" id="KW-0547">Nucleotide-binding</keyword>
<keyword evidence="11" id="KW-0677">Repeat</keyword>
<comment type="function">
    <text evidence="22">The processed protein kinase Xa21 chain released by protein cleavage after X.oryzae pv. oryzae protein Ax21 detection translocates into the nucleus where it can bind and regulate WRKY62, a transcription factor. Confers resistance to the bacterial pathogen X.oryzae pv. oryzae (Xoo).</text>
</comment>
<feature type="transmembrane region" description="Helical" evidence="24">
    <location>
        <begin position="181"/>
        <end position="203"/>
    </location>
</feature>
<keyword evidence="8" id="KW-0808">Transferase</keyword>
<evidence type="ECO:0000256" key="3">
    <source>
        <dbReference type="ARBA" id="ARBA00012513"/>
    </source>
</evidence>
<dbReference type="EC" id="2.7.11.1" evidence="3"/>
<comment type="catalytic activity">
    <reaction evidence="19">
        <text>L-threonyl-[protein] + ATP = O-phospho-L-threonyl-[protein] + ADP + H(+)</text>
        <dbReference type="Rhea" id="RHEA:46608"/>
        <dbReference type="Rhea" id="RHEA-COMP:11060"/>
        <dbReference type="Rhea" id="RHEA-COMP:11605"/>
        <dbReference type="ChEBI" id="CHEBI:15378"/>
        <dbReference type="ChEBI" id="CHEBI:30013"/>
        <dbReference type="ChEBI" id="CHEBI:30616"/>
        <dbReference type="ChEBI" id="CHEBI:61977"/>
        <dbReference type="ChEBI" id="CHEBI:456216"/>
        <dbReference type="EC" id="2.7.11.1"/>
    </reaction>
</comment>
<keyword evidence="13" id="KW-0418">Kinase</keyword>
<sequence>MLTRLNLSYNNLQGNIPREIFHTGSTLTICALSYNNLQGTIPTEFSNLRQLVELYLSSNKLSGEIPSALGECQELQILQMDQNILTGDIPESLSNLKSLVVLNFSHNSLSGSIPTSISDLKYLNQLDLSYNHIHGEVPRNGVFENVTAVSLDGNSGLCGGAVDLRMPTCSAISQRKGRLYYLVRVCIPLVGFTSLVLFAYFVLLESKTPRRTYLLLLSFGKHFPRVTYRDLAQATQSFSESNLVGRGSYGSVYRGKLTQAKIQVSIKVFDLDVRYADKSFISECEVLRSIRHRNLVSILTACSTIDNDGNTFKALIYEFMPNGNLDTWLHTKSAGEGPRILSLGQRISITVNIADALAYLHHDITRSIVHCDLKPSNILLDTDMNAYLGDFGIANLVRNSKSTSVGHSSSASTSDGSIGLKGTIGYIAPEYAQTGQASTYGDVYSFGVVLLEMLIDKRPTDPIFDNELNIVNFAERNSPDQILHIIDDHLQEECKGFIRATAEAGNVVYQCLVSLVQVALSCTRLFPRERMNMREVAMKLQAARTSYICWSKQTRASYATLE</sequence>
<keyword evidence="10" id="KW-0732">Signal</keyword>
<dbReference type="GO" id="GO:0005524">
    <property type="term" value="F:ATP binding"/>
    <property type="evidence" value="ECO:0007669"/>
    <property type="project" value="UniProtKB-KW"/>
</dbReference>
<dbReference type="FunFam" id="1.10.510.10:FF:000358">
    <property type="entry name" value="Putative leucine-rich repeat receptor-like serine/threonine-protein kinase"/>
    <property type="match status" value="1"/>
</dbReference>
<evidence type="ECO:0000256" key="21">
    <source>
        <dbReference type="ARBA" id="ARBA00054320"/>
    </source>
</evidence>
<evidence type="ECO:0000256" key="17">
    <source>
        <dbReference type="ARBA" id="ARBA00023170"/>
    </source>
</evidence>
<dbReference type="Pfam" id="PF00069">
    <property type="entry name" value="Pkinase"/>
    <property type="match status" value="1"/>
</dbReference>
<keyword evidence="15 24" id="KW-1133">Transmembrane helix</keyword>
<gene>
    <name evidence="26" type="ORF">TRITD_1Av1G213020</name>
</gene>
<keyword evidence="14" id="KW-0067">ATP-binding</keyword>
<evidence type="ECO:0000256" key="19">
    <source>
        <dbReference type="ARBA" id="ARBA00047899"/>
    </source>
</evidence>
<dbReference type="SUPFAM" id="SSF56112">
    <property type="entry name" value="Protein kinase-like (PK-like)"/>
    <property type="match status" value="1"/>
</dbReference>
<dbReference type="FunFam" id="3.80.10.10:FF:000722">
    <property type="entry name" value="Leucine-rich repeat receptor-like protein kinase"/>
    <property type="match status" value="1"/>
</dbReference>
<name>A0A9R0V330_TRITD</name>
<evidence type="ECO:0000256" key="10">
    <source>
        <dbReference type="ARBA" id="ARBA00022729"/>
    </source>
</evidence>
<accession>A0A9R0V330</accession>
<organism evidence="26 27">
    <name type="scientific">Triticum turgidum subsp. durum</name>
    <name type="common">Durum wheat</name>
    <name type="synonym">Triticum durum</name>
    <dbReference type="NCBI Taxonomy" id="4567"/>
    <lineage>
        <taxon>Eukaryota</taxon>
        <taxon>Viridiplantae</taxon>
        <taxon>Streptophyta</taxon>
        <taxon>Embryophyta</taxon>
        <taxon>Tracheophyta</taxon>
        <taxon>Spermatophyta</taxon>
        <taxon>Magnoliopsida</taxon>
        <taxon>Liliopsida</taxon>
        <taxon>Poales</taxon>
        <taxon>Poaceae</taxon>
        <taxon>BOP clade</taxon>
        <taxon>Pooideae</taxon>
        <taxon>Triticodae</taxon>
        <taxon>Triticeae</taxon>
        <taxon>Triticinae</taxon>
        <taxon>Triticum</taxon>
    </lineage>
</organism>
<dbReference type="InterPro" id="IPR051809">
    <property type="entry name" value="Plant_receptor-like_S/T_kinase"/>
</dbReference>
<keyword evidence="7" id="KW-0433">Leucine-rich repeat</keyword>
<proteinExistence type="predicted"/>
<keyword evidence="27" id="KW-1185">Reference proteome</keyword>
<evidence type="ECO:0000256" key="12">
    <source>
        <dbReference type="ARBA" id="ARBA00022741"/>
    </source>
</evidence>
<evidence type="ECO:0000256" key="5">
    <source>
        <dbReference type="ARBA" id="ARBA00022527"/>
    </source>
</evidence>
<dbReference type="InterPro" id="IPR011009">
    <property type="entry name" value="Kinase-like_dom_sf"/>
</dbReference>
<dbReference type="GO" id="GO:0005886">
    <property type="term" value="C:plasma membrane"/>
    <property type="evidence" value="ECO:0007669"/>
    <property type="project" value="UniProtKB-SubCell"/>
</dbReference>
<dbReference type="AlphaFoldDB" id="A0A9R0V330"/>
<dbReference type="InterPro" id="IPR000719">
    <property type="entry name" value="Prot_kinase_dom"/>
</dbReference>
<dbReference type="Gene3D" id="3.80.10.10">
    <property type="entry name" value="Ribonuclease Inhibitor"/>
    <property type="match status" value="1"/>
</dbReference>
<dbReference type="SUPFAM" id="SSF52058">
    <property type="entry name" value="L domain-like"/>
    <property type="match status" value="1"/>
</dbReference>
<evidence type="ECO:0000256" key="20">
    <source>
        <dbReference type="ARBA" id="ARBA00048679"/>
    </source>
</evidence>
<dbReference type="PROSITE" id="PS50011">
    <property type="entry name" value="PROTEIN_KINASE_DOM"/>
    <property type="match status" value="1"/>
</dbReference>
<evidence type="ECO:0000256" key="9">
    <source>
        <dbReference type="ARBA" id="ARBA00022692"/>
    </source>
</evidence>
<evidence type="ECO:0000256" key="15">
    <source>
        <dbReference type="ARBA" id="ARBA00022989"/>
    </source>
</evidence>
<comment type="catalytic activity">
    <reaction evidence="20">
        <text>L-seryl-[protein] + ATP = O-phospho-L-seryl-[protein] + ADP + H(+)</text>
        <dbReference type="Rhea" id="RHEA:17989"/>
        <dbReference type="Rhea" id="RHEA-COMP:9863"/>
        <dbReference type="Rhea" id="RHEA-COMP:11604"/>
        <dbReference type="ChEBI" id="CHEBI:15378"/>
        <dbReference type="ChEBI" id="CHEBI:29999"/>
        <dbReference type="ChEBI" id="CHEBI:30616"/>
        <dbReference type="ChEBI" id="CHEBI:83421"/>
        <dbReference type="ChEBI" id="CHEBI:456216"/>
        <dbReference type="EC" id="2.7.11.1"/>
    </reaction>
</comment>
<dbReference type="PANTHER" id="PTHR27008">
    <property type="entry name" value="OS04G0122200 PROTEIN"/>
    <property type="match status" value="1"/>
</dbReference>
<dbReference type="EMBL" id="LT934111">
    <property type="protein sequence ID" value="VAH10645.1"/>
    <property type="molecule type" value="Genomic_DNA"/>
</dbReference>
<keyword evidence="16 24" id="KW-0472">Membrane</keyword>
<dbReference type="Gramene" id="TRITD1Av1G213020.1">
    <property type="protein sequence ID" value="TRITD1Av1G213020.1"/>
    <property type="gene ID" value="TRITD1Av1G213020"/>
</dbReference>
<evidence type="ECO:0000256" key="24">
    <source>
        <dbReference type="SAM" id="Phobius"/>
    </source>
</evidence>
<dbReference type="PANTHER" id="PTHR27008:SF609">
    <property type="entry name" value="PROTEIN KINASE DOMAIN-CONTAINING PROTEIN"/>
    <property type="match status" value="1"/>
</dbReference>
<keyword evidence="9 24" id="KW-0812">Transmembrane</keyword>
<keyword evidence="5" id="KW-0723">Serine/threonine-protein kinase</keyword>
<protein>
    <recommendedName>
        <fullName evidence="23">Receptor kinase-like protein Xa21</fullName>
        <ecNumber evidence="3">2.7.11.1</ecNumber>
    </recommendedName>
</protein>
<evidence type="ECO:0000256" key="13">
    <source>
        <dbReference type="ARBA" id="ARBA00022777"/>
    </source>
</evidence>
<evidence type="ECO:0000256" key="22">
    <source>
        <dbReference type="ARBA" id="ARBA00056628"/>
    </source>
</evidence>
<dbReference type="GO" id="GO:0005789">
    <property type="term" value="C:endoplasmic reticulum membrane"/>
    <property type="evidence" value="ECO:0007669"/>
    <property type="project" value="UniProtKB-SubCell"/>
</dbReference>
<comment type="subcellular location">
    <subcellularLocation>
        <location evidence="1">Cell membrane</location>
        <topology evidence="1">Single-pass membrane protein</topology>
    </subcellularLocation>
    <subcellularLocation>
        <location evidence="2">Endoplasmic reticulum membrane</location>
        <topology evidence="2">Single-pass membrane protein</topology>
    </subcellularLocation>
</comment>
<evidence type="ECO:0000259" key="25">
    <source>
        <dbReference type="PROSITE" id="PS50011"/>
    </source>
</evidence>
<dbReference type="Gene3D" id="3.30.200.20">
    <property type="entry name" value="Phosphorylase Kinase, domain 1"/>
    <property type="match status" value="1"/>
</dbReference>
<dbReference type="Proteomes" id="UP000324705">
    <property type="component" value="Chromosome 1A"/>
</dbReference>